<accession>A0AAD8GU69</accession>
<organism evidence="2 3">
    <name type="scientific">Heracleum sosnowskyi</name>
    <dbReference type="NCBI Taxonomy" id="360622"/>
    <lineage>
        <taxon>Eukaryota</taxon>
        <taxon>Viridiplantae</taxon>
        <taxon>Streptophyta</taxon>
        <taxon>Embryophyta</taxon>
        <taxon>Tracheophyta</taxon>
        <taxon>Spermatophyta</taxon>
        <taxon>Magnoliopsida</taxon>
        <taxon>eudicotyledons</taxon>
        <taxon>Gunneridae</taxon>
        <taxon>Pentapetalae</taxon>
        <taxon>asterids</taxon>
        <taxon>campanulids</taxon>
        <taxon>Apiales</taxon>
        <taxon>Apiaceae</taxon>
        <taxon>Apioideae</taxon>
        <taxon>apioid superclade</taxon>
        <taxon>Tordylieae</taxon>
        <taxon>Tordyliinae</taxon>
        <taxon>Heracleum</taxon>
    </lineage>
</organism>
<evidence type="ECO:0000313" key="2">
    <source>
        <dbReference type="EMBL" id="KAK1354387.1"/>
    </source>
</evidence>
<feature type="region of interest" description="Disordered" evidence="1">
    <location>
        <begin position="129"/>
        <end position="165"/>
    </location>
</feature>
<dbReference type="EMBL" id="JAUIZM010000011">
    <property type="protein sequence ID" value="KAK1354387.1"/>
    <property type="molecule type" value="Genomic_DNA"/>
</dbReference>
<keyword evidence="3" id="KW-1185">Reference proteome</keyword>
<reference evidence="2" key="1">
    <citation type="submission" date="2023-02" db="EMBL/GenBank/DDBJ databases">
        <title>Genome of toxic invasive species Heracleum sosnowskyi carries increased number of genes despite the absence of recent whole-genome duplications.</title>
        <authorList>
            <person name="Schelkunov M."/>
            <person name="Shtratnikova V."/>
            <person name="Makarenko M."/>
            <person name="Klepikova A."/>
            <person name="Omelchenko D."/>
            <person name="Novikova G."/>
            <person name="Obukhova E."/>
            <person name="Bogdanov V."/>
            <person name="Penin A."/>
            <person name="Logacheva M."/>
        </authorList>
    </citation>
    <scope>NUCLEOTIDE SEQUENCE</scope>
    <source>
        <strain evidence="2">Hsosn_3</strain>
        <tissue evidence="2">Leaf</tissue>
    </source>
</reference>
<reference evidence="2" key="2">
    <citation type="submission" date="2023-05" db="EMBL/GenBank/DDBJ databases">
        <authorList>
            <person name="Schelkunov M.I."/>
        </authorList>
    </citation>
    <scope>NUCLEOTIDE SEQUENCE</scope>
    <source>
        <strain evidence="2">Hsosn_3</strain>
        <tissue evidence="2">Leaf</tissue>
    </source>
</reference>
<protein>
    <recommendedName>
        <fullName evidence="4">DUF4283 domain-containing protein</fullName>
    </recommendedName>
</protein>
<proteinExistence type="predicted"/>
<comment type="caution">
    <text evidence="2">The sequence shown here is derived from an EMBL/GenBank/DDBJ whole genome shotgun (WGS) entry which is preliminary data.</text>
</comment>
<dbReference type="PANTHER" id="PTHR31286">
    <property type="entry name" value="GLYCINE-RICH CELL WALL STRUCTURAL PROTEIN 1.8-LIKE"/>
    <property type="match status" value="1"/>
</dbReference>
<dbReference type="PANTHER" id="PTHR31286:SF180">
    <property type="entry name" value="OS10G0362600 PROTEIN"/>
    <property type="match status" value="1"/>
</dbReference>
<gene>
    <name evidence="2" type="ORF">POM88_047643</name>
</gene>
<dbReference type="InterPro" id="IPR040256">
    <property type="entry name" value="At4g02000-like"/>
</dbReference>
<dbReference type="AlphaFoldDB" id="A0AAD8GU69"/>
<evidence type="ECO:0000256" key="1">
    <source>
        <dbReference type="SAM" id="MobiDB-lite"/>
    </source>
</evidence>
<evidence type="ECO:0000313" key="3">
    <source>
        <dbReference type="Proteomes" id="UP001237642"/>
    </source>
</evidence>
<sequence>MDVVNPPDEVLLKAATMNAALSRDTWYIDQRPMVVTPWGADGSKAITFIPPWLKLSRIPDYYWTQHGLSCLTRVIATTTDPVSGDKYIAEVNVSYFNKPLICEGCKSLGHTVAACQKAKHIWVVKQKKDSDIDSGDGGAVNGEGNSEKVSAEPIPDTVNDCETSIPDIVCDTPLPNNDG</sequence>
<dbReference type="Proteomes" id="UP001237642">
    <property type="component" value="Unassembled WGS sequence"/>
</dbReference>
<evidence type="ECO:0008006" key="4">
    <source>
        <dbReference type="Google" id="ProtNLM"/>
    </source>
</evidence>
<name>A0AAD8GU69_9APIA</name>